<reference evidence="7" key="2">
    <citation type="journal article" date="2021" name="PeerJ">
        <title>Extensive microbial diversity within the chicken gut microbiome revealed by metagenomics and culture.</title>
        <authorList>
            <person name="Gilroy R."/>
            <person name="Ravi A."/>
            <person name="Getino M."/>
            <person name="Pursley I."/>
            <person name="Horton D.L."/>
            <person name="Alikhan N.F."/>
            <person name="Baker D."/>
            <person name="Gharbi K."/>
            <person name="Hall N."/>
            <person name="Watson M."/>
            <person name="Adriaenssens E.M."/>
            <person name="Foster-Nyarko E."/>
            <person name="Jarju S."/>
            <person name="Secka A."/>
            <person name="Antonio M."/>
            <person name="Oren A."/>
            <person name="Chaudhuri R.R."/>
            <person name="La Ragione R."/>
            <person name="Hildebrand F."/>
            <person name="Pallen M.J."/>
        </authorList>
    </citation>
    <scope>NUCLEOTIDE SEQUENCE</scope>
    <source>
        <strain evidence="7">CHK191-8634</strain>
    </source>
</reference>
<comment type="function">
    <text evidence="1">Catalyzes the hydrolytic cleavage of a subset of L-isoaspartyl (L-beta-aspartyl) dipeptides. Used to degrade proteins damaged by L-isoaspartyl residues formation.</text>
</comment>
<organism evidence="7 8">
    <name type="scientific">Candidatus Ventrousia excrementavium</name>
    <dbReference type="NCBI Taxonomy" id="2840961"/>
    <lineage>
        <taxon>Bacteria</taxon>
        <taxon>Bacillati</taxon>
        <taxon>Bacillota</taxon>
        <taxon>Clostridia</taxon>
        <taxon>Eubacteriales</taxon>
        <taxon>Clostridiaceae</taxon>
        <taxon>Clostridiaceae incertae sedis</taxon>
        <taxon>Candidatus Ventrousia</taxon>
    </lineage>
</organism>
<keyword evidence="1 4" id="KW-0479">Metal-binding</keyword>
<gene>
    <name evidence="7" type="ORF">IAB67_09415</name>
</gene>
<evidence type="ECO:0000256" key="2">
    <source>
        <dbReference type="PIRSR" id="PIRSR001238-1"/>
    </source>
</evidence>
<dbReference type="PANTHER" id="PTHR11647">
    <property type="entry name" value="HYDRANTOINASE/DIHYDROPYRIMIDINASE FAMILY MEMBER"/>
    <property type="match status" value="1"/>
</dbReference>
<evidence type="ECO:0000256" key="3">
    <source>
        <dbReference type="PIRSR" id="PIRSR001238-2"/>
    </source>
</evidence>
<dbReference type="PANTHER" id="PTHR11647:SF1">
    <property type="entry name" value="COLLAPSIN RESPONSE MEDIATOR PROTEIN"/>
    <property type="match status" value="1"/>
</dbReference>
<evidence type="ECO:0000259" key="6">
    <source>
        <dbReference type="Pfam" id="PF01979"/>
    </source>
</evidence>
<dbReference type="GO" id="GO:0006508">
    <property type="term" value="P:proteolysis"/>
    <property type="evidence" value="ECO:0007669"/>
    <property type="project" value="UniProtKB-KW"/>
</dbReference>
<dbReference type="SUPFAM" id="SSF51338">
    <property type="entry name" value="Composite domain of metallo-dependent hydrolases"/>
    <property type="match status" value="1"/>
</dbReference>
<evidence type="ECO:0000313" key="8">
    <source>
        <dbReference type="Proteomes" id="UP000824073"/>
    </source>
</evidence>
<feature type="binding site" evidence="4">
    <location>
        <position position="62"/>
    </location>
    <ligand>
        <name>Zn(2+)</name>
        <dbReference type="ChEBI" id="CHEBI:29105"/>
        <label>1</label>
        <note>catalytic</note>
    </ligand>
</feature>
<dbReference type="EMBL" id="DVMR01000069">
    <property type="protein sequence ID" value="HIU44501.1"/>
    <property type="molecule type" value="Genomic_DNA"/>
</dbReference>
<comment type="subcellular location">
    <subcellularLocation>
        <location evidence="1">Cytoplasm</location>
    </subcellularLocation>
</comment>
<dbReference type="Pfam" id="PF01979">
    <property type="entry name" value="Amidohydro_1"/>
    <property type="match status" value="1"/>
</dbReference>
<dbReference type="InterPro" id="IPR010229">
    <property type="entry name" value="Pept_M38_dipep"/>
</dbReference>
<keyword evidence="1 7" id="KW-0378">Hydrolase</keyword>
<dbReference type="InterPro" id="IPR032466">
    <property type="entry name" value="Metal_Hydrolase"/>
</dbReference>
<dbReference type="SUPFAM" id="SSF51556">
    <property type="entry name" value="Metallo-dependent hydrolases"/>
    <property type="match status" value="1"/>
</dbReference>
<evidence type="ECO:0000256" key="1">
    <source>
        <dbReference type="PIRNR" id="PIRNR001238"/>
    </source>
</evidence>
<keyword evidence="1" id="KW-0645">Protease</keyword>
<feature type="binding site" evidence="3">
    <location>
        <position position="285"/>
    </location>
    <ligand>
        <name>substrate</name>
    </ligand>
</feature>
<feature type="binding site" evidence="4">
    <location>
        <position position="281"/>
    </location>
    <ligand>
        <name>Zn(2+)</name>
        <dbReference type="ChEBI" id="CHEBI:29105"/>
        <label>1</label>
        <note>catalytic</note>
    </ligand>
</feature>
<proteinExistence type="inferred from homology"/>
<reference evidence="7" key="1">
    <citation type="submission" date="2020-10" db="EMBL/GenBank/DDBJ databases">
        <authorList>
            <person name="Gilroy R."/>
        </authorList>
    </citation>
    <scope>NUCLEOTIDE SEQUENCE</scope>
    <source>
        <strain evidence="7">CHK191-8634</strain>
    </source>
</reference>
<feature type="active site" description="Proton acceptor" evidence="2">
    <location>
        <position position="281"/>
    </location>
</feature>
<dbReference type="GO" id="GO:0008798">
    <property type="term" value="F:beta-aspartyl-peptidase activity"/>
    <property type="evidence" value="ECO:0007669"/>
    <property type="project" value="InterPro"/>
</dbReference>
<feature type="modified residue" description="N6-carboxylysine" evidence="5">
    <location>
        <position position="156"/>
    </location>
</feature>
<evidence type="ECO:0000313" key="7">
    <source>
        <dbReference type="EMBL" id="HIU44501.1"/>
    </source>
</evidence>
<feature type="binding site" description="via carbamate group" evidence="4">
    <location>
        <position position="156"/>
    </location>
    <ligand>
        <name>Zn(2+)</name>
        <dbReference type="ChEBI" id="CHEBI:29105"/>
        <label>1</label>
        <note>catalytic</note>
    </ligand>
</feature>
<dbReference type="Proteomes" id="UP000824073">
    <property type="component" value="Unassembled WGS sequence"/>
</dbReference>
<dbReference type="Gene3D" id="2.30.40.10">
    <property type="entry name" value="Urease, subunit C, domain 1"/>
    <property type="match status" value="1"/>
</dbReference>
<dbReference type="PIRSF" id="PIRSF001238">
    <property type="entry name" value="IadA"/>
    <property type="match status" value="1"/>
</dbReference>
<feature type="binding site" evidence="3">
    <location>
        <begin position="69"/>
        <end position="71"/>
    </location>
    <ligand>
        <name>substrate</name>
    </ligand>
</feature>
<feature type="binding site" evidence="3">
    <location>
        <position position="163"/>
    </location>
    <ligand>
        <name>substrate</name>
    </ligand>
</feature>
<feature type="binding site" evidence="3">
    <location>
        <position position="131"/>
    </location>
    <ligand>
        <name>substrate</name>
    </ligand>
</feature>
<evidence type="ECO:0000256" key="4">
    <source>
        <dbReference type="PIRSR" id="PIRSR001238-3"/>
    </source>
</evidence>
<dbReference type="GO" id="GO:0016810">
    <property type="term" value="F:hydrolase activity, acting on carbon-nitrogen (but not peptide) bonds"/>
    <property type="evidence" value="ECO:0007669"/>
    <property type="project" value="InterPro"/>
</dbReference>
<feature type="binding site" evidence="4">
    <location>
        <position position="64"/>
    </location>
    <ligand>
        <name>Zn(2+)</name>
        <dbReference type="ChEBI" id="CHEBI:29105"/>
        <label>1</label>
        <note>catalytic</note>
    </ligand>
</feature>
<dbReference type="GO" id="GO:0008237">
    <property type="term" value="F:metallopeptidase activity"/>
    <property type="evidence" value="ECO:0007669"/>
    <property type="project" value="UniProtKB-KW"/>
</dbReference>
<dbReference type="GO" id="GO:0046872">
    <property type="term" value="F:metal ion binding"/>
    <property type="evidence" value="ECO:0007669"/>
    <property type="project" value="UniProtKB-KW"/>
</dbReference>
<comment type="PTM">
    <text evidence="5">Carbamylation allows a single lysine to coordinate two zinc ions.</text>
</comment>
<dbReference type="InterPro" id="IPR006680">
    <property type="entry name" value="Amidohydro-rel"/>
</dbReference>
<comment type="cofactor">
    <cofactor evidence="1 4">
        <name>Zn(2+)</name>
        <dbReference type="ChEBI" id="CHEBI:29105"/>
    </cofactor>
    <text evidence="1 4">Binds 2 Zn(2+) ions per subunit.</text>
</comment>
<comment type="PTM">
    <text evidence="1">Carboxylation allows a single lysine to coordinate two zinc ions.</text>
</comment>
<protein>
    <recommendedName>
        <fullName evidence="1">Isoaspartyl dipeptidase</fullName>
        <ecNumber evidence="1">3.4.19.-</ecNumber>
    </recommendedName>
</protein>
<comment type="caution">
    <text evidence="7">The sequence shown here is derived from an EMBL/GenBank/DDBJ whole genome shotgun (WGS) entry which is preliminary data.</text>
</comment>
<comment type="similarity">
    <text evidence="1">Belongs to the peptidase M38 family.</text>
</comment>
<evidence type="ECO:0000256" key="5">
    <source>
        <dbReference type="PIRSR" id="PIRSR001238-50"/>
    </source>
</evidence>
<dbReference type="Gene3D" id="3.20.20.140">
    <property type="entry name" value="Metal-dependent hydrolases"/>
    <property type="match status" value="1"/>
</dbReference>
<dbReference type="AlphaFoldDB" id="A0A9D1LMC7"/>
<accession>A0A9D1LMC7</accession>
<sequence>MLKLLKNADVYAPQPLGRQDILIADEKIMRVAPDLHEYEALPDVEVLDAGGKRVAPGLIDLHVHVTGGGGEQGPASRVPEIQLSELIESGVTTVLGLLGTDGTSRSVENLLYKARALNQEGITAFMLTGSYQVPTVTLTGSVVRDIALIGECVGVKVALSDHRSSNPTFDEFVRMASDARMGGLISGKAGLVVMHMGAGRDMLKMVHRALDETEIPVKTFLPTHCGRNDDLCDQAIAFAKRGGVFDLTGSSRQTAEKSCGRHIRRALEAGVTAEHITMSSDGCGSLPRFNDKGECIGLDYSSPLVLMQELRWAVQHEGVALETMLEVLTSTPAKVLSLTGRKGCIAPDADADLVVLDDELQVVSVLARGKTARWEGKTLMRGTFEK</sequence>
<dbReference type="InterPro" id="IPR011059">
    <property type="entry name" value="Metal-dep_hydrolase_composite"/>
</dbReference>
<name>A0A9D1LMC7_9CLOT</name>
<keyword evidence="1" id="KW-0482">Metalloprotease</keyword>
<feature type="binding site" evidence="3">
    <location>
        <position position="100"/>
    </location>
    <ligand>
        <name>substrate</name>
    </ligand>
</feature>
<dbReference type="EC" id="3.4.19.-" evidence="1"/>
<feature type="binding site" evidence="4">
    <location>
        <position position="195"/>
    </location>
    <ligand>
        <name>Zn(2+)</name>
        <dbReference type="ChEBI" id="CHEBI:29105"/>
        <label>2</label>
        <note>catalytic</note>
    </ligand>
</feature>
<keyword evidence="1 4" id="KW-0862">Zinc</keyword>
<dbReference type="NCBIfam" id="TIGR01975">
    <property type="entry name" value="isoAsp_dipep"/>
    <property type="match status" value="1"/>
</dbReference>
<feature type="binding site" evidence="4">
    <location>
        <position position="224"/>
    </location>
    <ligand>
        <name>Zn(2+)</name>
        <dbReference type="ChEBI" id="CHEBI:29105"/>
        <label>2</label>
        <note>catalytic</note>
    </ligand>
</feature>
<feature type="binding site" description="via carbamate group" evidence="4">
    <location>
        <position position="156"/>
    </location>
    <ligand>
        <name>Zn(2+)</name>
        <dbReference type="ChEBI" id="CHEBI:29105"/>
        <label>2</label>
        <note>catalytic</note>
    </ligand>
</feature>
<feature type="domain" description="Amidohydrolase-related" evidence="6">
    <location>
        <begin position="54"/>
        <end position="370"/>
    </location>
</feature>
<dbReference type="InterPro" id="IPR050378">
    <property type="entry name" value="Metallo-dep_Hydrolases_sf"/>
</dbReference>
<feature type="binding site" evidence="3">
    <location>
        <position position="227"/>
    </location>
    <ligand>
        <name>substrate</name>
    </ligand>
</feature>
<dbReference type="GO" id="GO:0005737">
    <property type="term" value="C:cytoplasm"/>
    <property type="evidence" value="ECO:0007669"/>
    <property type="project" value="UniProtKB-SubCell"/>
</dbReference>